<dbReference type="AlphaFoldDB" id="R0EPK8"/>
<keyword evidence="2" id="KW-1185">Reference proteome</keyword>
<dbReference type="PATRIC" id="fig|1292034.3.peg.1173"/>
<sequence length="462" mass="49213">MGRVGANAKSPPTFHRLSQASFTVNRPGNLVLTPAIKRAGRILRAVESARTMPSDTPSIAEASIERVSLPAPVAERLVRSELIPRGSVNVISVKAVKAWAGEWWAQKRADVWTYVERKLGEHLDRQDMRARISDSEFLIAMNNDNGLAAQATSVKILEDVLTHLLGAADVADLRVRSVIGVEGGQAVCKPVDAAVVLAARARRDSARSPVRISVDPADEARRTPVAFTTAGGAALRVDFTLEHVISLRRNVTTAVRVEPMVTHLASGRQASSRALTKLSDRDVAFIDESTLKYASVFARSAQGPATPELILPASFRTLGTQRGRDLLTGTAGLSLSLLRGGVMIELVDITRGTPAGRLLEVVGLLRALTHGVIARVPPDKEALRVLRDARLAGLTLDASDLAGAANNIAMDIMAFGRDARGLAPMTILQGLPQDGYFAAAETAGLTHAGLRAVYPLSRQAAA</sequence>
<reference evidence="1 2" key="1">
    <citation type="journal article" date="2013" name="Genome Announc.">
        <title>Draft Genome Sequence for Caulobacter sp. Strain OR37, a Bacterium Tolerant to Heavy Metals.</title>
        <authorList>
            <person name="Utturkar S.M."/>
            <person name="Bollmann A."/>
            <person name="Brzoska R.M."/>
            <person name="Klingeman D.M."/>
            <person name="Epstein S.E."/>
            <person name="Palumbo A.V."/>
            <person name="Brown S.D."/>
        </authorList>
    </citation>
    <scope>NUCLEOTIDE SEQUENCE [LARGE SCALE GENOMIC DNA]</scope>
    <source>
        <strain evidence="1 2">OR37</strain>
    </source>
</reference>
<accession>R0EPK8</accession>
<proteinExistence type="predicted"/>
<name>R0EPK8_CAUVI</name>
<dbReference type="Proteomes" id="UP000013063">
    <property type="component" value="Unassembled WGS sequence"/>
</dbReference>
<dbReference type="EMBL" id="APMP01000004">
    <property type="protein sequence ID" value="ENZ82987.1"/>
    <property type="molecule type" value="Genomic_DNA"/>
</dbReference>
<protein>
    <submittedName>
        <fullName evidence="1">Uncharacterized protein</fullName>
    </submittedName>
</protein>
<evidence type="ECO:0000313" key="1">
    <source>
        <dbReference type="EMBL" id="ENZ82987.1"/>
    </source>
</evidence>
<evidence type="ECO:0000313" key="2">
    <source>
        <dbReference type="Proteomes" id="UP000013063"/>
    </source>
</evidence>
<comment type="caution">
    <text evidence="1">The sequence shown here is derived from an EMBL/GenBank/DDBJ whole genome shotgun (WGS) entry which is preliminary data.</text>
</comment>
<organism evidence="1 2">
    <name type="scientific">Caulobacter vibrioides OR37</name>
    <dbReference type="NCBI Taxonomy" id="1292034"/>
    <lineage>
        <taxon>Bacteria</taxon>
        <taxon>Pseudomonadati</taxon>
        <taxon>Pseudomonadota</taxon>
        <taxon>Alphaproteobacteria</taxon>
        <taxon>Caulobacterales</taxon>
        <taxon>Caulobacteraceae</taxon>
        <taxon>Caulobacter</taxon>
    </lineage>
</organism>
<dbReference type="eggNOG" id="COG3706">
    <property type="taxonomic scope" value="Bacteria"/>
</dbReference>
<gene>
    <name evidence="1" type="ORF">OR37_01182</name>
</gene>
<dbReference type="STRING" id="1292034.OR37_01182"/>